<dbReference type="EMBL" id="CM044706">
    <property type="protein sequence ID" value="KAI5657779.1"/>
    <property type="molecule type" value="Genomic_DNA"/>
</dbReference>
<reference evidence="2" key="1">
    <citation type="journal article" date="2023" name="Nat. Plants">
        <title>Single-cell RNA sequencing provides a high-resolution roadmap for understanding the multicellular compartmentation of specialized metabolism.</title>
        <authorList>
            <person name="Sun S."/>
            <person name="Shen X."/>
            <person name="Li Y."/>
            <person name="Li Y."/>
            <person name="Wang S."/>
            <person name="Li R."/>
            <person name="Zhang H."/>
            <person name="Shen G."/>
            <person name="Guo B."/>
            <person name="Wei J."/>
            <person name="Xu J."/>
            <person name="St-Pierre B."/>
            <person name="Chen S."/>
            <person name="Sun C."/>
        </authorList>
    </citation>
    <scope>NUCLEOTIDE SEQUENCE [LARGE SCALE GENOMIC DNA]</scope>
</reference>
<accession>A0ACC0AC79</accession>
<protein>
    <submittedName>
        <fullName evidence="1">Uncharacterized protein</fullName>
    </submittedName>
</protein>
<comment type="caution">
    <text evidence="1">The sequence shown here is derived from an EMBL/GenBank/DDBJ whole genome shotgun (WGS) entry which is preliminary data.</text>
</comment>
<keyword evidence="2" id="KW-1185">Reference proteome</keyword>
<gene>
    <name evidence="1" type="ORF">M9H77_26572</name>
</gene>
<sequence length="115" mass="13256">MQFSLFPEPLPAQRLGDNAYTSVYQKREQKGKTAVLRTVLFRGVTGAGHRWVQNLFRFNQNSTTGRQAEEELAETVLTNLFSTREYDENPKCNCRRTKLIDLSFFPNLEKHASVT</sequence>
<proteinExistence type="predicted"/>
<name>A0ACC0AC79_CATRO</name>
<dbReference type="Proteomes" id="UP001060085">
    <property type="component" value="Linkage Group LG06"/>
</dbReference>
<evidence type="ECO:0000313" key="2">
    <source>
        <dbReference type="Proteomes" id="UP001060085"/>
    </source>
</evidence>
<organism evidence="1 2">
    <name type="scientific">Catharanthus roseus</name>
    <name type="common">Madagascar periwinkle</name>
    <name type="synonym">Vinca rosea</name>
    <dbReference type="NCBI Taxonomy" id="4058"/>
    <lineage>
        <taxon>Eukaryota</taxon>
        <taxon>Viridiplantae</taxon>
        <taxon>Streptophyta</taxon>
        <taxon>Embryophyta</taxon>
        <taxon>Tracheophyta</taxon>
        <taxon>Spermatophyta</taxon>
        <taxon>Magnoliopsida</taxon>
        <taxon>eudicotyledons</taxon>
        <taxon>Gunneridae</taxon>
        <taxon>Pentapetalae</taxon>
        <taxon>asterids</taxon>
        <taxon>lamiids</taxon>
        <taxon>Gentianales</taxon>
        <taxon>Apocynaceae</taxon>
        <taxon>Rauvolfioideae</taxon>
        <taxon>Vinceae</taxon>
        <taxon>Catharanthinae</taxon>
        <taxon>Catharanthus</taxon>
    </lineage>
</organism>
<evidence type="ECO:0000313" key="1">
    <source>
        <dbReference type="EMBL" id="KAI5657779.1"/>
    </source>
</evidence>